<comment type="caution">
    <text evidence="1">The sequence shown here is derived from an EMBL/GenBank/DDBJ whole genome shotgun (WGS) entry which is preliminary data.</text>
</comment>
<dbReference type="AlphaFoldDB" id="A0A0F9MNP8"/>
<proteinExistence type="predicted"/>
<reference evidence="1" key="1">
    <citation type="journal article" date="2015" name="Nature">
        <title>Complex archaea that bridge the gap between prokaryotes and eukaryotes.</title>
        <authorList>
            <person name="Spang A."/>
            <person name="Saw J.H."/>
            <person name="Jorgensen S.L."/>
            <person name="Zaremba-Niedzwiedzka K."/>
            <person name="Martijn J."/>
            <person name="Lind A.E."/>
            <person name="van Eijk R."/>
            <person name="Schleper C."/>
            <person name="Guy L."/>
            <person name="Ettema T.J."/>
        </authorList>
    </citation>
    <scope>NUCLEOTIDE SEQUENCE</scope>
</reference>
<accession>A0A0F9MNP8</accession>
<organism evidence="1">
    <name type="scientific">marine sediment metagenome</name>
    <dbReference type="NCBI Taxonomy" id="412755"/>
    <lineage>
        <taxon>unclassified sequences</taxon>
        <taxon>metagenomes</taxon>
        <taxon>ecological metagenomes</taxon>
    </lineage>
</organism>
<sequence length="82" mass="9497">MLEKSVTLKPLKKGLRLGKWLVIEVSPPIFKNKLVIKGAYGLIDYIFPFFAKTFLNADEIVIIAKYEEEKDEQKTKRIKKNA</sequence>
<dbReference type="EMBL" id="LAZR01009753">
    <property type="protein sequence ID" value="KKM70772.1"/>
    <property type="molecule type" value="Genomic_DNA"/>
</dbReference>
<evidence type="ECO:0000313" key="1">
    <source>
        <dbReference type="EMBL" id="KKM70772.1"/>
    </source>
</evidence>
<protein>
    <submittedName>
        <fullName evidence="1">Uncharacterized protein</fullName>
    </submittedName>
</protein>
<name>A0A0F9MNP8_9ZZZZ</name>
<gene>
    <name evidence="1" type="ORF">LCGC14_1437390</name>
</gene>